<dbReference type="PANTHER" id="PTHR13693">
    <property type="entry name" value="CLASS II AMINOTRANSFERASE/8-AMINO-7-OXONONANOATE SYNTHASE"/>
    <property type="match status" value="1"/>
</dbReference>
<dbReference type="AlphaFoldDB" id="A0A562SX07"/>
<protein>
    <submittedName>
        <fullName evidence="4">7-keto-8-aminopelargonate synthetase-like enzyme</fullName>
    </submittedName>
</protein>
<evidence type="ECO:0000256" key="2">
    <source>
        <dbReference type="ARBA" id="ARBA00022679"/>
    </source>
</evidence>
<comment type="caution">
    <text evidence="4">The sequence shown here is derived from an EMBL/GenBank/DDBJ whole genome shotgun (WGS) entry which is preliminary data.</text>
</comment>
<evidence type="ECO:0000313" key="5">
    <source>
        <dbReference type="Proteomes" id="UP000316167"/>
    </source>
</evidence>
<proteinExistence type="predicted"/>
<accession>A0A562SX07</accession>
<dbReference type="EMBL" id="VLLE01000002">
    <property type="protein sequence ID" value="TWI85703.1"/>
    <property type="molecule type" value="Genomic_DNA"/>
</dbReference>
<dbReference type="Gene3D" id="3.40.640.10">
    <property type="entry name" value="Type I PLP-dependent aspartate aminotransferase-like (Major domain)"/>
    <property type="match status" value="1"/>
</dbReference>
<dbReference type="Proteomes" id="UP000316167">
    <property type="component" value="Unassembled WGS sequence"/>
</dbReference>
<gene>
    <name evidence="4" type="ORF">IQ13_0867</name>
</gene>
<reference evidence="4 5" key="1">
    <citation type="journal article" date="2015" name="Stand. Genomic Sci.">
        <title>Genomic Encyclopedia of Bacterial and Archaeal Type Strains, Phase III: the genomes of soil and plant-associated and newly described type strains.</title>
        <authorList>
            <person name="Whitman W.B."/>
            <person name="Woyke T."/>
            <person name="Klenk H.P."/>
            <person name="Zhou Y."/>
            <person name="Lilburn T.G."/>
            <person name="Beck B.J."/>
            <person name="De Vos P."/>
            <person name="Vandamme P."/>
            <person name="Eisen J.A."/>
            <person name="Garrity G."/>
            <person name="Hugenholtz P."/>
            <person name="Kyrpides N.C."/>
        </authorList>
    </citation>
    <scope>NUCLEOTIDE SEQUENCE [LARGE SCALE GENOMIC DNA]</scope>
    <source>
        <strain evidence="4 5">CGMCC 1.7271</strain>
    </source>
</reference>
<dbReference type="InterPro" id="IPR015421">
    <property type="entry name" value="PyrdxlP-dep_Trfase_major"/>
</dbReference>
<dbReference type="SUPFAM" id="SSF53383">
    <property type="entry name" value="PLP-dependent transferases"/>
    <property type="match status" value="1"/>
</dbReference>
<dbReference type="InterPro" id="IPR015424">
    <property type="entry name" value="PyrdxlP-dep_Trfase"/>
</dbReference>
<dbReference type="Gene3D" id="3.90.1150.10">
    <property type="entry name" value="Aspartate Aminotransferase, domain 1"/>
    <property type="match status" value="1"/>
</dbReference>
<evidence type="ECO:0000256" key="1">
    <source>
        <dbReference type="ARBA" id="ARBA00001933"/>
    </source>
</evidence>
<feature type="domain" description="Aminotransferase class I/classII large" evidence="3">
    <location>
        <begin position="59"/>
        <end position="340"/>
    </location>
</feature>
<dbReference type="Pfam" id="PF00155">
    <property type="entry name" value="Aminotran_1_2"/>
    <property type="match status" value="1"/>
</dbReference>
<comment type="cofactor">
    <cofactor evidence="1">
        <name>pyridoxal 5'-phosphate</name>
        <dbReference type="ChEBI" id="CHEBI:597326"/>
    </cofactor>
</comment>
<keyword evidence="5" id="KW-1185">Reference proteome</keyword>
<dbReference type="OrthoDB" id="846426at2"/>
<evidence type="ECO:0000313" key="4">
    <source>
        <dbReference type="EMBL" id="TWI85703.1"/>
    </source>
</evidence>
<dbReference type="InterPro" id="IPR004839">
    <property type="entry name" value="Aminotransferase_I/II_large"/>
</dbReference>
<dbReference type="GO" id="GO:0016740">
    <property type="term" value="F:transferase activity"/>
    <property type="evidence" value="ECO:0007669"/>
    <property type="project" value="UniProtKB-KW"/>
</dbReference>
<dbReference type="PANTHER" id="PTHR13693:SF3">
    <property type="entry name" value="LD36009P"/>
    <property type="match status" value="1"/>
</dbReference>
<organism evidence="4 5">
    <name type="scientific">Lacibacter cauensis</name>
    <dbReference type="NCBI Taxonomy" id="510947"/>
    <lineage>
        <taxon>Bacteria</taxon>
        <taxon>Pseudomonadati</taxon>
        <taxon>Bacteroidota</taxon>
        <taxon>Chitinophagia</taxon>
        <taxon>Chitinophagales</taxon>
        <taxon>Chitinophagaceae</taxon>
        <taxon>Lacibacter</taxon>
    </lineage>
</organism>
<dbReference type="RefSeq" id="WP_144884803.1">
    <property type="nucleotide sequence ID" value="NZ_VLLE01000002.1"/>
</dbReference>
<dbReference type="InterPro" id="IPR050087">
    <property type="entry name" value="AON_synthase_class-II"/>
</dbReference>
<name>A0A562SX07_9BACT</name>
<dbReference type="GO" id="GO:0030170">
    <property type="term" value="F:pyridoxal phosphate binding"/>
    <property type="evidence" value="ECO:0007669"/>
    <property type="project" value="InterPro"/>
</dbReference>
<evidence type="ECO:0000259" key="3">
    <source>
        <dbReference type="Pfam" id="PF00155"/>
    </source>
</evidence>
<keyword evidence="2" id="KW-0808">Transferase</keyword>
<sequence>MITLQHIPGRTTIIDGKEYLFFSGYSYLGLGVLPEFTDLVKKGIDLYGVVYPSSRISNTQLDLYTRMEEQLAAFVQTEDAACVSSGFLSARTAVEVVAEEMQVYAFQHTHPASSAMAAMQPIPENQSWEEFLRQRAAANEYRFAVAADSMYITPGHINDFSFLKNTPARFTITLIIDDSHGIGWLGKDGRGIRSVLTLPGNIELLLNFSLSKAFHMNGGAVCGSRKWINAVRRHVNYATSTPFMPALAYAFTQASDLFQQQRLKLHQNIEYLQKLTSNHTFVANEGTPVFVVAKKGIAQHLLQNNTIISSFGYPNPEDDPVNRVVVNALHTKSDFERLVHLLEAF</sequence>
<dbReference type="InterPro" id="IPR015422">
    <property type="entry name" value="PyrdxlP-dep_Trfase_small"/>
</dbReference>